<organism evidence="6 7">
    <name type="scientific">Malassezia sympodialis (strain ATCC 42132)</name>
    <name type="common">Atopic eczema-associated yeast</name>
    <dbReference type="NCBI Taxonomy" id="1230383"/>
    <lineage>
        <taxon>Eukaryota</taxon>
        <taxon>Fungi</taxon>
        <taxon>Dikarya</taxon>
        <taxon>Basidiomycota</taxon>
        <taxon>Ustilaginomycotina</taxon>
        <taxon>Malasseziomycetes</taxon>
        <taxon>Malasseziales</taxon>
        <taxon>Malasseziaceae</taxon>
        <taxon>Malassezia</taxon>
    </lineage>
</organism>
<keyword evidence="3" id="KW-0472">Membrane</keyword>
<dbReference type="STRING" id="1230383.A0A1M8ABA4"/>
<evidence type="ECO:0000256" key="1">
    <source>
        <dbReference type="ARBA" id="ARBA00004308"/>
    </source>
</evidence>
<sequence length="1133" mass="125344">MSEARLPAGDPIPGSDAHLLATVGGDVALPALLAQAPAPASAEAPSAADTRDTDRATLSTADDQDVTLPAAGELNERPGDLIRFTMYESRRHFYLVSCNSSQTKYHVLKIDRVPPIATQDKPVQDDAAQHETPSTVPLVTVPEPQPPATPTRPKHSHKRDKSMSSVVLSIAGDENDLHLRAGNAPSGTLSSEITELASSLVSERDAGATPPPDQHGKYLGLYDSDIQHLRLTAEWKSYVGDAGDLHLMQDAPERTVPPISALGSSRSPKSSHRTSHVASSKEPEPATTEPKDKPDMMLDPSSDAAWALHVTGYSTDYTPAQVEHLLERIREESRPGGGLRDVGRFFGLVGFVRFTSGYYMVLISKRSAVSLIGGHYIYHCDETQVVPVCHPSTLSSVPGRSKLKDQQEAQQLRSFRQVDLGKNFYFSHTYDVTRTLQENMTGPRVAHRIHSTSAWGYKEKFMWNYHLLVPAFSDCQCQRPDEPMASSQLAKRQWVVPLVHGFVDQAKLSVLGTAIYVSLIARRSRHFAGARFYKRGIDADGHVANDVETEQVVHKPVTSPFFAPPARSTEKEPAPLRPSPHFTSYVMMRGSIPVYWTQDSTNMSPRPPIEISVVDPYFAPAARHFNELFHSYGTPVIVLNLVKGKERQPRESKLLKAYNECIQQLNQFLPPDDAGKDRRIRYLAWDMSRASKSRTDNVIDFLERLSEDTLRSTRFFHSGPLPSSLQRTDGSPSHPILLQNGVVRLNCVDCLDRTNAAQFVLGKAAFAHQLHALGLLKHVHLSFDSDAVNMLTEMYHDLGDTIALQYGGSALAHTTDTYRKINHWSSHSRDMLEGIRRYYANSFADAEKQASIDLFLGQAPSEMSVPPHSDFGPIETCCIQHLASDEDVGAKTAHLVHFANTEKGFWEGYYRPSLFTDLQRHHAYKMTAVHLASAELGDPLPTLNEDQETLPPPLAMPSHTSNSVILSPSGSLHRSIIGGMRRWMGSSQGLRHKLPGKTPGQPASNEGAGPHVTSRGSEKPNHDHTNTLESLVQRTLAPYISRAEAREYQAYCSQFDHMPFRISYRATDGDMQVYENTSSLGNGIIEMISDTQHRTDSLPMANFDNAYAVFTQHFQQPLAFVPSTSAAMRVASH</sequence>
<feature type="compositionally biased region" description="Basic and acidic residues" evidence="4">
    <location>
        <begin position="1016"/>
        <end position="1026"/>
    </location>
</feature>
<dbReference type="PANTHER" id="PTHR45738">
    <property type="entry name" value="POLYPHOSPHOINOSITIDE PHOSPHATASE"/>
    <property type="match status" value="1"/>
</dbReference>
<comment type="subcellular location">
    <subcellularLocation>
        <location evidence="1">Endomembrane system</location>
    </subcellularLocation>
</comment>
<dbReference type="OrthoDB" id="405996at2759"/>
<evidence type="ECO:0000256" key="2">
    <source>
        <dbReference type="ARBA" id="ARBA00022801"/>
    </source>
</evidence>
<dbReference type="GO" id="GO:0046856">
    <property type="term" value="P:phosphatidylinositol dephosphorylation"/>
    <property type="evidence" value="ECO:0007669"/>
    <property type="project" value="InterPro"/>
</dbReference>
<dbReference type="InterPro" id="IPR002013">
    <property type="entry name" value="SAC_dom"/>
</dbReference>
<evidence type="ECO:0000313" key="7">
    <source>
        <dbReference type="Proteomes" id="UP000186303"/>
    </source>
</evidence>
<accession>A0A1M8ABA4</accession>
<gene>
    <name evidence="6" type="ORF">MSYG_3977</name>
</gene>
<feature type="region of interest" description="Disordered" evidence="4">
    <location>
        <begin position="255"/>
        <end position="298"/>
    </location>
</feature>
<name>A0A1M8ABA4_MALS4</name>
<dbReference type="OMA" id="INHWSSH"/>
<feature type="compositionally biased region" description="Low complexity" evidence="4">
    <location>
        <begin position="36"/>
        <end position="48"/>
    </location>
</feature>
<dbReference type="VEuPathDB" id="FungiDB:MSYG_3977"/>
<dbReference type="PANTHER" id="PTHR45738:SF5">
    <property type="entry name" value="POLYPHOSPHOINOSITIDE PHOSPHATASE"/>
    <property type="match status" value="1"/>
</dbReference>
<keyword evidence="7" id="KW-1185">Reference proteome</keyword>
<dbReference type="InterPro" id="IPR043573">
    <property type="entry name" value="Fig4-like"/>
</dbReference>
<evidence type="ECO:0000313" key="6">
    <source>
        <dbReference type="EMBL" id="SHO79627.1"/>
    </source>
</evidence>
<dbReference type="Proteomes" id="UP000186303">
    <property type="component" value="Chromosome 7"/>
</dbReference>
<protein>
    <submittedName>
        <fullName evidence="6">Similar to S.cerevisiae protein FIG4 (Phosphatidylinositol 3,5-bisphosphate (PtdIns[3,5]P) phosphatase)</fullName>
    </submittedName>
</protein>
<feature type="region of interest" description="Disordered" evidence="4">
    <location>
        <begin position="121"/>
        <end position="163"/>
    </location>
</feature>
<reference evidence="7" key="1">
    <citation type="journal article" date="2017" name="Nucleic Acids Res.">
        <title>Proteogenomics produces comprehensive and highly accurate protein-coding gene annotation in a complete genome assembly of Malassezia sympodialis.</title>
        <authorList>
            <person name="Zhu Y."/>
            <person name="Engstroem P.G."/>
            <person name="Tellgren-Roth C."/>
            <person name="Baudo C.D."/>
            <person name="Kennell J.C."/>
            <person name="Sun S."/>
            <person name="Billmyre R.B."/>
            <person name="Schroeder M.S."/>
            <person name="Andersson A."/>
            <person name="Holm T."/>
            <person name="Sigurgeirsson B."/>
            <person name="Wu G."/>
            <person name="Sankaranarayanan S.R."/>
            <person name="Siddharthan R."/>
            <person name="Sanyal K."/>
            <person name="Lundeberg J."/>
            <person name="Nystedt B."/>
            <person name="Boekhout T."/>
            <person name="Dawson T.L. Jr."/>
            <person name="Heitman J."/>
            <person name="Scheynius A."/>
            <person name="Lehtioe J."/>
        </authorList>
    </citation>
    <scope>NUCLEOTIDE SEQUENCE [LARGE SCALE GENOMIC DNA]</scope>
    <source>
        <strain evidence="7">ATCC 42132</strain>
    </source>
</reference>
<evidence type="ECO:0000259" key="5">
    <source>
        <dbReference type="PROSITE" id="PS50275"/>
    </source>
</evidence>
<dbReference type="GO" id="GO:0043813">
    <property type="term" value="F:phosphatidylinositol-3,5-bisphosphate 5-phosphatase activity"/>
    <property type="evidence" value="ECO:0007669"/>
    <property type="project" value="InterPro"/>
</dbReference>
<feature type="domain" description="SAC" evidence="5">
    <location>
        <begin position="415"/>
        <end position="808"/>
    </location>
</feature>
<feature type="region of interest" description="Disordered" evidence="4">
    <location>
        <begin position="987"/>
        <end position="1027"/>
    </location>
</feature>
<evidence type="ECO:0000256" key="3">
    <source>
        <dbReference type="ARBA" id="ARBA00023136"/>
    </source>
</evidence>
<dbReference type="PROSITE" id="PS50275">
    <property type="entry name" value="SAC"/>
    <property type="match status" value="1"/>
</dbReference>
<dbReference type="AlphaFoldDB" id="A0A1M8ABA4"/>
<dbReference type="Pfam" id="PF02383">
    <property type="entry name" value="Syja_N"/>
    <property type="match status" value="1"/>
</dbReference>
<feature type="compositionally biased region" description="Basic and acidic residues" evidence="4">
    <location>
        <begin position="279"/>
        <end position="296"/>
    </location>
</feature>
<evidence type="ECO:0000256" key="4">
    <source>
        <dbReference type="SAM" id="MobiDB-lite"/>
    </source>
</evidence>
<dbReference type="EMBL" id="LT671827">
    <property type="protein sequence ID" value="SHO79627.1"/>
    <property type="molecule type" value="Genomic_DNA"/>
</dbReference>
<proteinExistence type="predicted"/>
<keyword evidence="2" id="KW-0378">Hydrolase</keyword>
<feature type="region of interest" description="Disordered" evidence="4">
    <location>
        <begin position="36"/>
        <end position="74"/>
    </location>
</feature>
<dbReference type="GO" id="GO:0012505">
    <property type="term" value="C:endomembrane system"/>
    <property type="evidence" value="ECO:0007669"/>
    <property type="project" value="UniProtKB-SubCell"/>
</dbReference>